<evidence type="ECO:0000256" key="4">
    <source>
        <dbReference type="ARBA" id="ARBA00022801"/>
    </source>
</evidence>
<comment type="caution">
    <text evidence="9">The sequence shown here is derived from an EMBL/GenBank/DDBJ whole genome shotgun (WGS) entry which is preliminary data.</text>
</comment>
<evidence type="ECO:0000259" key="8">
    <source>
        <dbReference type="PROSITE" id="PS50104"/>
    </source>
</evidence>
<dbReference type="PRINTS" id="PR00364">
    <property type="entry name" value="DISEASERSIST"/>
</dbReference>
<dbReference type="InterPro" id="IPR045344">
    <property type="entry name" value="C-JID"/>
</dbReference>
<dbReference type="InterPro" id="IPR000157">
    <property type="entry name" value="TIR_dom"/>
</dbReference>
<evidence type="ECO:0000313" key="10">
    <source>
        <dbReference type="Proteomes" id="UP001174677"/>
    </source>
</evidence>
<dbReference type="SMART" id="SM00369">
    <property type="entry name" value="LRR_TYP"/>
    <property type="match status" value="3"/>
</dbReference>
<dbReference type="Gene3D" id="3.40.50.300">
    <property type="entry name" value="P-loop containing nucleotide triphosphate hydrolases"/>
    <property type="match status" value="1"/>
</dbReference>
<dbReference type="Gene3D" id="3.40.50.10140">
    <property type="entry name" value="Toll/interleukin-1 receptor homology (TIR) domain"/>
    <property type="match status" value="1"/>
</dbReference>
<dbReference type="InterPro" id="IPR055414">
    <property type="entry name" value="LRR_R13L4/SHOC2-like"/>
</dbReference>
<gene>
    <name evidence="9" type="ORF">P3X46_021907</name>
</gene>
<evidence type="ECO:0000256" key="3">
    <source>
        <dbReference type="ARBA" id="ARBA00022737"/>
    </source>
</evidence>
<proteinExistence type="predicted"/>
<dbReference type="InterPro" id="IPR027417">
    <property type="entry name" value="P-loop_NTPase"/>
</dbReference>
<dbReference type="SUPFAM" id="SSF52540">
    <property type="entry name" value="P-loop containing nucleoside triphosphate hydrolases"/>
    <property type="match status" value="1"/>
</dbReference>
<keyword evidence="10" id="KW-1185">Reference proteome</keyword>
<evidence type="ECO:0000256" key="6">
    <source>
        <dbReference type="ARBA" id="ARBA00023027"/>
    </source>
</evidence>
<dbReference type="InterPro" id="IPR035897">
    <property type="entry name" value="Toll_tir_struct_dom_sf"/>
</dbReference>
<dbReference type="PANTHER" id="PTHR11017">
    <property type="entry name" value="LEUCINE-RICH REPEAT-CONTAINING PROTEIN"/>
    <property type="match status" value="1"/>
</dbReference>
<dbReference type="Pfam" id="PF23598">
    <property type="entry name" value="LRR_14"/>
    <property type="match status" value="1"/>
</dbReference>
<evidence type="ECO:0000256" key="7">
    <source>
        <dbReference type="ARBA" id="ARBA00047304"/>
    </source>
</evidence>
<keyword evidence="5" id="KW-0611">Plant defense</keyword>
<sequence>MASSSSSFIPSKLSYDVFLSFRGVDTRPNFTSHLYAALNRKNITTFIDDALDRGEEISLTLLKVIEESKISVIIFSENYASSRWCLDELLKILECMKAMGRLVVPIFYHVNPSDVRNQTGNFGEAFAKLKERFKESIDRVERWSSALREAANLSGWDSNNYRLESELSEEVADHILKKLYPISFTASTGLVGIDLHVEKIKSLLGIDPTNVRVIGIWGMGGIGKTTIAEVLVSQMYNQFDRICFLRNKKLFFSELLGIEITIEMLQVLPTFAKDSLKRKKVLAVLDDVDDPVQLEALAVNDDDCFGLGSRIILISRDKQVLSSAEKIYEVKGLDCSDALQLLSMKAFKQNHPPVEYVELSKRVETYCKGVPLALKVLGSYLCGRTSKEWEILKISYNALDRTEKSIFLDIACFFKGYDKSWVEDILDDWVIIRLMDKCLITIVDDKLEMHDLIVEMGQDIARRKGNRLWISTDIYQMLTTIDNKAKKAVEGLFLDISKVGRVYLNDAVFSRMHNLRLLKFYRSFSHLKKEGTGFIFKSNCLKSLPNKLSLLDWEEYPFKSLPLNFSMENLVRLRMRNSKVEKLWNGFKCLLKLKSLDLSYSKHLKILPDFAMTTSLEKINLNGCESLIEIPSSIQCLKGLNSLDLSRCKKLRSLPQIPRGINNLCLDNSGVEEWSPSSEQFLDNLQVLNIANCKNLRSLPRIIHCNAFRTVDISSCPNLIMFPHIIENSEVLPSSNGCHVDLDLSECKMVNSLPNSICELKSLESLNLYGCSNLRKLSPLYGLCSLKWLYLDGTALVEIPPDIVSLSSLEALLLNDTPIEELPSSIGFRSSLTVLNLGGCERLKSLPNSIFELKCLSSLDLSGCSNLEKLPPLYGLCSLQKLFLNGTALVEIPPDTAFLSSLRRLSLKNCNRLQTAVSTSYIAPIKYREECKIYRYELNFCNCVNLDQNAHGTIMADALRRTKELAIATSLHLPGSKIPEWLNCEGPGNSTATLFPPGCFNNMFLGFAFCVILEFKAPVHVHFLDFTCQSNFKSNNGYTEANFRFVNWFSETTFESDHVFFWYDGEDTSSLDWLKQNCYIEIEASFKFKATDEKVKVKRCGFHLLYTNDELNNCNPYICGETNPDFLEQFKETTNANNKRSREDFYSSNINGNQEVETHTKRLRQKPSMEDYFSNAQDGINYDATMVPSSSSCEFVSKFYKFL</sequence>
<dbReference type="Proteomes" id="UP001174677">
    <property type="component" value="Chromosome 12"/>
</dbReference>
<dbReference type="InterPro" id="IPR058192">
    <property type="entry name" value="WHD_ROQ1-like"/>
</dbReference>
<dbReference type="InterPro" id="IPR011713">
    <property type="entry name" value="Leu-rich_rpt_3"/>
</dbReference>
<dbReference type="SUPFAM" id="SSF52058">
    <property type="entry name" value="L domain-like"/>
    <property type="match status" value="2"/>
</dbReference>
<dbReference type="Pfam" id="PF20160">
    <property type="entry name" value="C-JID"/>
    <property type="match status" value="1"/>
</dbReference>
<dbReference type="InterPro" id="IPR002182">
    <property type="entry name" value="NB-ARC"/>
</dbReference>
<dbReference type="Pfam" id="PF07725">
    <property type="entry name" value="LRR_3"/>
    <property type="match status" value="1"/>
</dbReference>
<dbReference type="InterPro" id="IPR044974">
    <property type="entry name" value="Disease_R_plants"/>
</dbReference>
<dbReference type="EC" id="3.2.2.6" evidence="1"/>
<dbReference type="EMBL" id="JARPOI010000012">
    <property type="protein sequence ID" value="KAJ9167243.1"/>
    <property type="molecule type" value="Genomic_DNA"/>
</dbReference>
<dbReference type="InterPro" id="IPR042197">
    <property type="entry name" value="Apaf_helical"/>
</dbReference>
<evidence type="ECO:0000256" key="1">
    <source>
        <dbReference type="ARBA" id="ARBA00011982"/>
    </source>
</evidence>
<dbReference type="SUPFAM" id="SSF52200">
    <property type="entry name" value="Toll/Interleukin receptor TIR domain"/>
    <property type="match status" value="1"/>
</dbReference>
<protein>
    <recommendedName>
        <fullName evidence="1">ADP-ribosyl cyclase/cyclic ADP-ribose hydrolase</fullName>
        <ecNumber evidence="1">3.2.2.6</ecNumber>
    </recommendedName>
</protein>
<organism evidence="9 10">
    <name type="scientific">Hevea brasiliensis</name>
    <name type="common">Para rubber tree</name>
    <name type="synonym">Siphonia brasiliensis</name>
    <dbReference type="NCBI Taxonomy" id="3981"/>
    <lineage>
        <taxon>Eukaryota</taxon>
        <taxon>Viridiplantae</taxon>
        <taxon>Streptophyta</taxon>
        <taxon>Embryophyta</taxon>
        <taxon>Tracheophyta</taxon>
        <taxon>Spermatophyta</taxon>
        <taxon>Magnoliopsida</taxon>
        <taxon>eudicotyledons</taxon>
        <taxon>Gunneridae</taxon>
        <taxon>Pentapetalae</taxon>
        <taxon>rosids</taxon>
        <taxon>fabids</taxon>
        <taxon>Malpighiales</taxon>
        <taxon>Euphorbiaceae</taxon>
        <taxon>Crotonoideae</taxon>
        <taxon>Micrandreae</taxon>
        <taxon>Hevea</taxon>
    </lineage>
</organism>
<accession>A0ABQ9LKS5</accession>
<keyword evidence="2" id="KW-0433">Leucine-rich repeat</keyword>
<dbReference type="InterPro" id="IPR032675">
    <property type="entry name" value="LRR_dom_sf"/>
</dbReference>
<evidence type="ECO:0000256" key="5">
    <source>
        <dbReference type="ARBA" id="ARBA00022821"/>
    </source>
</evidence>
<keyword evidence="4" id="KW-0378">Hydrolase</keyword>
<keyword evidence="3" id="KW-0677">Repeat</keyword>
<dbReference type="Pfam" id="PF23282">
    <property type="entry name" value="WHD_ROQ1"/>
    <property type="match status" value="1"/>
</dbReference>
<name>A0ABQ9LKS5_HEVBR</name>
<dbReference type="PANTHER" id="PTHR11017:SF354">
    <property type="entry name" value="ADP-RIBOSYL CYCLASE_CYCLIC ADP-RIBOSE HYDROLASE"/>
    <property type="match status" value="1"/>
</dbReference>
<evidence type="ECO:0000256" key="2">
    <source>
        <dbReference type="ARBA" id="ARBA00022614"/>
    </source>
</evidence>
<dbReference type="Gene3D" id="1.10.8.430">
    <property type="entry name" value="Helical domain of apoptotic protease-activating factors"/>
    <property type="match status" value="1"/>
</dbReference>
<evidence type="ECO:0000313" key="9">
    <source>
        <dbReference type="EMBL" id="KAJ9167243.1"/>
    </source>
</evidence>
<feature type="domain" description="TIR" evidence="8">
    <location>
        <begin position="13"/>
        <end position="179"/>
    </location>
</feature>
<dbReference type="PROSITE" id="PS50104">
    <property type="entry name" value="TIR"/>
    <property type="match status" value="1"/>
</dbReference>
<comment type="catalytic activity">
    <reaction evidence="7">
        <text>NAD(+) + H2O = ADP-D-ribose + nicotinamide + H(+)</text>
        <dbReference type="Rhea" id="RHEA:16301"/>
        <dbReference type="ChEBI" id="CHEBI:15377"/>
        <dbReference type="ChEBI" id="CHEBI:15378"/>
        <dbReference type="ChEBI" id="CHEBI:17154"/>
        <dbReference type="ChEBI" id="CHEBI:57540"/>
        <dbReference type="ChEBI" id="CHEBI:57967"/>
        <dbReference type="EC" id="3.2.2.6"/>
    </reaction>
    <physiologicalReaction direction="left-to-right" evidence="7">
        <dbReference type="Rhea" id="RHEA:16302"/>
    </physiologicalReaction>
</comment>
<reference evidence="9 10" key="1">
    <citation type="journal article" date="2023" name="Plant Biotechnol. J.">
        <title>Chromosome-level wild Hevea brasiliensis genome provides new tools for genomic-assisted breeding and valuable loci to elevate rubber yield.</title>
        <authorList>
            <person name="Cheng H."/>
            <person name="Song X."/>
            <person name="Hu Y."/>
            <person name="Wu T."/>
            <person name="Yang Q."/>
            <person name="An Z."/>
            <person name="Feng S."/>
            <person name="Deng Z."/>
            <person name="Wu W."/>
            <person name="Zeng X."/>
            <person name="Tu M."/>
            <person name="Wang X."/>
            <person name="Huang H."/>
        </authorList>
    </citation>
    <scope>NUCLEOTIDE SEQUENCE [LARGE SCALE GENOMIC DNA]</scope>
    <source>
        <strain evidence="9">MT/VB/25A 57/8</strain>
    </source>
</reference>
<dbReference type="Gene3D" id="3.80.10.10">
    <property type="entry name" value="Ribonuclease Inhibitor"/>
    <property type="match status" value="4"/>
</dbReference>
<dbReference type="SMART" id="SM00255">
    <property type="entry name" value="TIR"/>
    <property type="match status" value="1"/>
</dbReference>
<keyword evidence="6" id="KW-0520">NAD</keyword>
<dbReference type="InterPro" id="IPR003591">
    <property type="entry name" value="Leu-rich_rpt_typical-subtyp"/>
</dbReference>
<dbReference type="Pfam" id="PF01582">
    <property type="entry name" value="TIR"/>
    <property type="match status" value="1"/>
</dbReference>
<dbReference type="Pfam" id="PF00931">
    <property type="entry name" value="NB-ARC"/>
    <property type="match status" value="1"/>
</dbReference>